<dbReference type="Proteomes" id="UP000885664">
    <property type="component" value="Unassembled WGS sequence"/>
</dbReference>
<gene>
    <name evidence="2" type="ORF">ENO36_04650</name>
</gene>
<proteinExistence type="predicted"/>
<comment type="caution">
    <text evidence="2">The sequence shown here is derived from an EMBL/GenBank/DDBJ whole genome shotgun (WGS) entry which is preliminary data.</text>
</comment>
<organism evidence="2">
    <name type="scientific">Fervidicoccus fontis</name>
    <dbReference type="NCBI Taxonomy" id="683846"/>
    <lineage>
        <taxon>Archaea</taxon>
        <taxon>Thermoproteota</taxon>
        <taxon>Thermoprotei</taxon>
        <taxon>Fervidicoccales</taxon>
        <taxon>Fervidicoccaceae</taxon>
        <taxon>Fervidicoccus</taxon>
    </lineage>
</organism>
<evidence type="ECO:0008006" key="3">
    <source>
        <dbReference type="Google" id="ProtNLM"/>
    </source>
</evidence>
<dbReference type="EMBL" id="DSFE01000097">
    <property type="protein sequence ID" value="HEU98122.1"/>
    <property type="molecule type" value="Genomic_DNA"/>
</dbReference>
<accession>A0A7C2UJY4</accession>
<dbReference type="AlphaFoldDB" id="A0A7C2UJY4"/>
<sequence>MGFSVTMTGIIVLAVLFVAVAASLTLVMKAYTSAIRSIDEVLGRAVNTERGVIMIKNAYLNATDGLLYVELNNSGSLDLWNFNATDFILIYWDNATGFQSSRILIYGSDWKIAGIFSSNGTLLSFQGHIPPGQTALIEAVPPQGIDFSKSVRIDITNQYGFIASYEIPGGG</sequence>
<keyword evidence="1" id="KW-0812">Transmembrane</keyword>
<evidence type="ECO:0000313" key="2">
    <source>
        <dbReference type="EMBL" id="HEU98122.1"/>
    </source>
</evidence>
<feature type="transmembrane region" description="Helical" evidence="1">
    <location>
        <begin position="6"/>
        <end position="27"/>
    </location>
</feature>
<protein>
    <recommendedName>
        <fullName evidence="3">Flagellin</fullName>
    </recommendedName>
</protein>
<name>A0A7C2UJY4_9CREN</name>
<keyword evidence="1" id="KW-0472">Membrane</keyword>
<keyword evidence="1" id="KW-1133">Transmembrane helix</keyword>
<evidence type="ECO:0000256" key="1">
    <source>
        <dbReference type="SAM" id="Phobius"/>
    </source>
</evidence>
<reference evidence="2" key="1">
    <citation type="journal article" date="2020" name="mSystems">
        <title>Genome- and Community-Level Interaction Insights into Carbon Utilization and Element Cycling Functions of Hydrothermarchaeota in Hydrothermal Sediment.</title>
        <authorList>
            <person name="Zhou Z."/>
            <person name="Liu Y."/>
            <person name="Xu W."/>
            <person name="Pan J."/>
            <person name="Luo Z.H."/>
            <person name="Li M."/>
        </authorList>
    </citation>
    <scope>NUCLEOTIDE SEQUENCE [LARGE SCALE GENOMIC DNA]</scope>
    <source>
        <strain evidence="2">SpSt-1259</strain>
    </source>
</reference>